<feature type="region of interest" description="Disordered" evidence="1">
    <location>
        <begin position="171"/>
        <end position="205"/>
    </location>
</feature>
<dbReference type="EMBL" id="SLVJ01000003">
    <property type="protein sequence ID" value="TCM69253.1"/>
    <property type="molecule type" value="Genomic_DNA"/>
</dbReference>
<dbReference type="AlphaFoldDB" id="A0A4R1Y998"/>
<evidence type="ECO:0000313" key="3">
    <source>
        <dbReference type="Proteomes" id="UP000294963"/>
    </source>
</evidence>
<comment type="caution">
    <text evidence="2">The sequence shown here is derived from an EMBL/GenBank/DDBJ whole genome shotgun (WGS) entry which is preliminary data.</text>
</comment>
<name>A0A4R1Y998_ACICA</name>
<evidence type="ECO:0000256" key="1">
    <source>
        <dbReference type="SAM" id="MobiDB-lite"/>
    </source>
</evidence>
<keyword evidence="3" id="KW-1185">Reference proteome</keyword>
<proteinExistence type="predicted"/>
<sequence length="205" mass="22371">MAGGSQIIISKDGIQIITPQKFEVKAGQHLFRAGEPVLMPQRVLPTAISDYSNQFNYQIPRAVFTSNQVNTDQTDTDFNHTEITNDIYARQADGRNSMHAFVLDRESGKLLAQQQLDASALIAAAEPSNQHATTVDRAATTLETQRFFTARPQAVLGLLTLSRQVRVLQSPTQAGGDDPLLEEALGLDDELSSSPSIHPSTTKEP</sequence>
<feature type="compositionally biased region" description="Acidic residues" evidence="1">
    <location>
        <begin position="179"/>
        <end position="191"/>
    </location>
</feature>
<organism evidence="2 3">
    <name type="scientific">Acinetobacter calcoaceticus</name>
    <dbReference type="NCBI Taxonomy" id="471"/>
    <lineage>
        <taxon>Bacteria</taxon>
        <taxon>Pseudomonadati</taxon>
        <taxon>Pseudomonadota</taxon>
        <taxon>Gammaproteobacteria</taxon>
        <taxon>Moraxellales</taxon>
        <taxon>Moraxellaceae</taxon>
        <taxon>Acinetobacter</taxon>
        <taxon>Acinetobacter calcoaceticus/baumannii complex</taxon>
    </lineage>
</organism>
<dbReference type="Proteomes" id="UP000294963">
    <property type="component" value="Unassembled WGS sequence"/>
</dbReference>
<feature type="compositionally biased region" description="Polar residues" evidence="1">
    <location>
        <begin position="195"/>
        <end position="205"/>
    </location>
</feature>
<evidence type="ECO:0000313" key="2">
    <source>
        <dbReference type="EMBL" id="TCM69253.1"/>
    </source>
</evidence>
<evidence type="ECO:0008006" key="4">
    <source>
        <dbReference type="Google" id="ProtNLM"/>
    </source>
</evidence>
<reference evidence="2 3" key="1">
    <citation type="submission" date="2019-03" db="EMBL/GenBank/DDBJ databases">
        <title>Genomic analyses of the natural microbiome of Caenorhabditis elegans.</title>
        <authorList>
            <person name="Samuel B."/>
        </authorList>
    </citation>
    <scope>NUCLEOTIDE SEQUENCE [LARGE SCALE GENOMIC DNA]</scope>
    <source>
        <strain evidence="2 3">JUb89</strain>
    </source>
</reference>
<protein>
    <recommendedName>
        <fullName evidence="4">DUF2345 domain-containing protein</fullName>
    </recommendedName>
</protein>
<accession>A0A4R1Y998</accession>
<gene>
    <name evidence="2" type="ORF">EC844_103200</name>
</gene>